<dbReference type="PROSITE" id="PS01124">
    <property type="entry name" value="HTH_ARAC_FAMILY_2"/>
    <property type="match status" value="1"/>
</dbReference>
<dbReference type="SUPFAM" id="SSF52317">
    <property type="entry name" value="Class I glutamine amidotransferase-like"/>
    <property type="match status" value="1"/>
</dbReference>
<dbReference type="GO" id="GO:0043565">
    <property type="term" value="F:sequence-specific DNA binding"/>
    <property type="evidence" value="ECO:0007669"/>
    <property type="project" value="InterPro"/>
</dbReference>
<evidence type="ECO:0000313" key="7">
    <source>
        <dbReference type="EMBL" id="OLP57993.1"/>
    </source>
</evidence>
<keyword evidence="5" id="KW-0472">Membrane</keyword>
<gene>
    <name evidence="7" type="ORF">BJF93_12610</name>
</gene>
<evidence type="ECO:0000256" key="3">
    <source>
        <dbReference type="ARBA" id="ARBA00023163"/>
    </source>
</evidence>
<evidence type="ECO:0000256" key="1">
    <source>
        <dbReference type="ARBA" id="ARBA00023015"/>
    </source>
</evidence>
<keyword evidence="8" id="KW-1185">Reference proteome</keyword>
<dbReference type="InterPro" id="IPR029062">
    <property type="entry name" value="Class_I_gatase-like"/>
</dbReference>
<protein>
    <recommendedName>
        <fullName evidence="6">HTH araC/xylS-type domain-containing protein</fullName>
    </recommendedName>
</protein>
<organism evidence="7 8">
    <name type="scientific">Xaviernesmea oryzae</name>
    <dbReference type="NCBI Taxonomy" id="464029"/>
    <lineage>
        <taxon>Bacteria</taxon>
        <taxon>Pseudomonadati</taxon>
        <taxon>Pseudomonadota</taxon>
        <taxon>Alphaproteobacteria</taxon>
        <taxon>Hyphomicrobiales</taxon>
        <taxon>Rhizobiaceae</taxon>
        <taxon>Rhizobium/Agrobacterium group</taxon>
        <taxon>Xaviernesmea</taxon>
    </lineage>
</organism>
<dbReference type="InterPro" id="IPR009057">
    <property type="entry name" value="Homeodomain-like_sf"/>
</dbReference>
<dbReference type="Pfam" id="PF01965">
    <property type="entry name" value="DJ-1_PfpI"/>
    <property type="match status" value="1"/>
</dbReference>
<dbReference type="EMBL" id="MKIP01000059">
    <property type="protein sequence ID" value="OLP57993.1"/>
    <property type="molecule type" value="Genomic_DNA"/>
</dbReference>
<comment type="caution">
    <text evidence="7">The sequence shown here is derived from an EMBL/GenBank/DDBJ whole genome shotgun (WGS) entry which is preliminary data.</text>
</comment>
<dbReference type="InterPro" id="IPR002818">
    <property type="entry name" value="DJ-1/PfpI"/>
</dbReference>
<accession>A0A1Q9ARC3</accession>
<feature type="domain" description="HTH araC/xylS-type" evidence="6">
    <location>
        <begin position="259"/>
        <end position="357"/>
    </location>
</feature>
<dbReference type="PROSITE" id="PS00041">
    <property type="entry name" value="HTH_ARAC_FAMILY_1"/>
    <property type="match status" value="1"/>
</dbReference>
<evidence type="ECO:0000256" key="2">
    <source>
        <dbReference type="ARBA" id="ARBA00023125"/>
    </source>
</evidence>
<dbReference type="Gene3D" id="3.40.50.880">
    <property type="match status" value="1"/>
</dbReference>
<evidence type="ECO:0000259" key="6">
    <source>
        <dbReference type="PROSITE" id="PS01124"/>
    </source>
</evidence>
<dbReference type="AlphaFoldDB" id="A0A1Q9ARC3"/>
<keyword evidence="3" id="KW-0804">Transcription</keyword>
<proteinExistence type="predicted"/>
<feature type="region of interest" description="Disordered" evidence="4">
    <location>
        <begin position="220"/>
        <end position="249"/>
    </location>
</feature>
<keyword evidence="5" id="KW-0812">Transmembrane</keyword>
<dbReference type="Proteomes" id="UP000186364">
    <property type="component" value="Unassembled WGS sequence"/>
</dbReference>
<evidence type="ECO:0000256" key="4">
    <source>
        <dbReference type="SAM" id="MobiDB-lite"/>
    </source>
</evidence>
<feature type="transmembrane region" description="Helical" evidence="5">
    <location>
        <begin position="111"/>
        <end position="133"/>
    </location>
</feature>
<reference evidence="7 8" key="1">
    <citation type="submission" date="2016-09" db="EMBL/GenBank/DDBJ databases">
        <title>Rhizobium sp. nov., a novel species isolated from the rice rhizosphere.</title>
        <authorList>
            <person name="Zhao J."/>
            <person name="Zhang X."/>
        </authorList>
    </citation>
    <scope>NUCLEOTIDE SEQUENCE [LARGE SCALE GENOMIC DNA]</scope>
    <source>
        <strain evidence="7 8">1.7048</strain>
    </source>
</reference>
<dbReference type="Gene3D" id="1.10.10.60">
    <property type="entry name" value="Homeodomain-like"/>
    <property type="match status" value="1"/>
</dbReference>
<dbReference type="SUPFAM" id="SSF46689">
    <property type="entry name" value="Homeodomain-like"/>
    <property type="match status" value="2"/>
</dbReference>
<dbReference type="InterPro" id="IPR018062">
    <property type="entry name" value="HTH_AraC-typ_CS"/>
</dbReference>
<dbReference type="Pfam" id="PF12833">
    <property type="entry name" value="HTH_18"/>
    <property type="match status" value="1"/>
</dbReference>
<keyword evidence="1" id="KW-0805">Transcription regulation</keyword>
<dbReference type="GO" id="GO:0003700">
    <property type="term" value="F:DNA-binding transcription factor activity"/>
    <property type="evidence" value="ECO:0007669"/>
    <property type="project" value="InterPro"/>
</dbReference>
<sequence>MQWLDAVWSRSLVEPGCERPALAIGLLLWPGFSTLALAALRETLLAASALGAGEMRLAILGDQPGLHAVAGDFTVVTPDTAYVHPAGFDAVLVLAGPHSWRQAPCPTMANYLRIVATSGVLIGAVGAGAFVLAEEGLLAGRRVCLDPADGAAFHAAFHGLTVMDDAHVLEDGGRVTMRGGLAILSWLMPFMAGRLGVEAAGKLAEVIGLNPWPAQADMAAGDASLQGEDDESDDEAASRRTGAEVHSERPLAMDDPRIARAVALIESRHGRDVSPSEMARAAGLSARQFSRLFRSTLGMTPKHFILEARLRRARVLLEQGALSISSIGEETGFADSAHFTTAFKARYGKPPRHFRPKR</sequence>
<dbReference type="SMART" id="SM00342">
    <property type="entry name" value="HTH_ARAC"/>
    <property type="match status" value="1"/>
</dbReference>
<dbReference type="PANTHER" id="PTHR46796">
    <property type="entry name" value="HTH-TYPE TRANSCRIPTIONAL ACTIVATOR RHAS-RELATED"/>
    <property type="match status" value="1"/>
</dbReference>
<name>A0A1Q9ARC3_9HYPH</name>
<evidence type="ECO:0000313" key="8">
    <source>
        <dbReference type="Proteomes" id="UP000186364"/>
    </source>
</evidence>
<dbReference type="InterPro" id="IPR018060">
    <property type="entry name" value="HTH_AraC"/>
</dbReference>
<feature type="compositionally biased region" description="Basic and acidic residues" evidence="4">
    <location>
        <begin position="236"/>
        <end position="249"/>
    </location>
</feature>
<dbReference type="InterPro" id="IPR050204">
    <property type="entry name" value="AraC_XylS_family_regulators"/>
</dbReference>
<keyword evidence="5" id="KW-1133">Transmembrane helix</keyword>
<keyword evidence="2" id="KW-0238">DNA-binding</keyword>
<evidence type="ECO:0000256" key="5">
    <source>
        <dbReference type="SAM" id="Phobius"/>
    </source>
</evidence>